<dbReference type="AlphaFoldDB" id="A0A1H9JUR2"/>
<evidence type="ECO:0000313" key="2">
    <source>
        <dbReference type="EMBL" id="SEQ90579.1"/>
    </source>
</evidence>
<keyword evidence="1" id="KW-1133">Transmembrane helix</keyword>
<sequence length="273" mass="30176">MSPVLNSESVVEIKTAILTVRSPLTDQLVGIFSRRIKDSKLSEKIESLKFSPTFVLSSTPEDMTNYTFLYDDACPMCKAYTGAFTRLSWSKRKAFSRLATGELPTLDLDRGRHEIPLVDSETGEVRYGLDAMTTVIADAFPLLRPLLRSRVFIAALKPLYWLITYNRRVIAGTKPPAEGFDCAPDFNPAWRLAYIGLMVVLIALLGVPFVPLLMGFGLALIVGLLVHRERLTFLGHLVTVLFMAAIALAVLPAGWGIVVAYGITIWEGGRRLA</sequence>
<evidence type="ECO:0008006" key="4">
    <source>
        <dbReference type="Google" id="ProtNLM"/>
    </source>
</evidence>
<gene>
    <name evidence="2" type="ORF">SAMN05444359_11881</name>
</gene>
<keyword evidence="1" id="KW-0812">Transmembrane</keyword>
<name>A0A1H9JUR2_9BACT</name>
<organism evidence="2 3">
    <name type="scientific">Neolewinella agarilytica</name>
    <dbReference type="NCBI Taxonomy" id="478744"/>
    <lineage>
        <taxon>Bacteria</taxon>
        <taxon>Pseudomonadati</taxon>
        <taxon>Bacteroidota</taxon>
        <taxon>Saprospiria</taxon>
        <taxon>Saprospirales</taxon>
        <taxon>Lewinellaceae</taxon>
        <taxon>Neolewinella</taxon>
    </lineage>
</organism>
<evidence type="ECO:0000313" key="3">
    <source>
        <dbReference type="Proteomes" id="UP000199021"/>
    </source>
</evidence>
<dbReference type="STRING" id="478744.SAMN05444359_11881"/>
<feature type="transmembrane region" description="Helical" evidence="1">
    <location>
        <begin position="237"/>
        <end position="263"/>
    </location>
</feature>
<dbReference type="InParanoid" id="A0A1H9JUR2"/>
<dbReference type="EMBL" id="FOFB01000018">
    <property type="protein sequence ID" value="SEQ90579.1"/>
    <property type="molecule type" value="Genomic_DNA"/>
</dbReference>
<accession>A0A1H9JUR2</accession>
<protein>
    <recommendedName>
        <fullName evidence="4">DUF393 domain-containing protein</fullName>
    </recommendedName>
</protein>
<proteinExistence type="predicted"/>
<reference evidence="3" key="1">
    <citation type="submission" date="2016-10" db="EMBL/GenBank/DDBJ databases">
        <authorList>
            <person name="Varghese N."/>
            <person name="Submissions S."/>
        </authorList>
    </citation>
    <scope>NUCLEOTIDE SEQUENCE [LARGE SCALE GENOMIC DNA]</scope>
    <source>
        <strain evidence="3">DSM 24740</strain>
    </source>
</reference>
<feature type="transmembrane region" description="Helical" evidence="1">
    <location>
        <begin position="192"/>
        <end position="225"/>
    </location>
</feature>
<dbReference type="Proteomes" id="UP000199021">
    <property type="component" value="Unassembled WGS sequence"/>
</dbReference>
<keyword evidence="3" id="KW-1185">Reference proteome</keyword>
<keyword evidence="1" id="KW-0472">Membrane</keyword>
<evidence type="ECO:0000256" key="1">
    <source>
        <dbReference type="SAM" id="Phobius"/>
    </source>
</evidence>